<dbReference type="OMA" id="RTRILMK"/>
<dbReference type="InParanoid" id="C1E5Q2"/>
<dbReference type="Proteomes" id="UP000002009">
    <property type="component" value="Chromosome 5"/>
</dbReference>
<evidence type="ECO:0000313" key="2">
    <source>
        <dbReference type="EMBL" id="ACO63674.1"/>
    </source>
</evidence>
<evidence type="ECO:0000259" key="1">
    <source>
        <dbReference type="PROSITE" id="PS51757"/>
    </source>
</evidence>
<dbReference type="PROSITE" id="PS51757">
    <property type="entry name" value="TH1"/>
    <property type="match status" value="1"/>
</dbReference>
<gene>
    <name evidence="2" type="ORF">MICPUN_58395</name>
</gene>
<dbReference type="OrthoDB" id="6108017at2759"/>
<evidence type="ECO:0000313" key="3">
    <source>
        <dbReference type="Proteomes" id="UP000002009"/>
    </source>
</evidence>
<dbReference type="GeneID" id="8243322"/>
<dbReference type="PANTHER" id="PTHR34969:SF1">
    <property type="entry name" value="TH1 DOMAIN-CONTAINING PROTEIN"/>
    <property type="match status" value="1"/>
</dbReference>
<dbReference type="RefSeq" id="XP_002502416.1">
    <property type="nucleotide sequence ID" value="XM_002502370.1"/>
</dbReference>
<dbReference type="eggNOG" id="ENOG502QVI3">
    <property type="taxonomic scope" value="Eukaryota"/>
</dbReference>
<keyword evidence="3" id="KW-1185">Reference proteome</keyword>
<proteinExistence type="predicted"/>
<name>C1E5Q2_MICCC</name>
<dbReference type="Pfam" id="PF06017">
    <property type="entry name" value="Myosin_TH1"/>
    <property type="match status" value="1"/>
</dbReference>
<dbReference type="KEGG" id="mis:MICPUN_58395"/>
<reference evidence="2 3" key="1">
    <citation type="journal article" date="2009" name="Science">
        <title>Green evolution and dynamic adaptations revealed by genomes of the marine picoeukaryotes Micromonas.</title>
        <authorList>
            <person name="Worden A.Z."/>
            <person name="Lee J.H."/>
            <person name="Mock T."/>
            <person name="Rouze P."/>
            <person name="Simmons M.P."/>
            <person name="Aerts A.L."/>
            <person name="Allen A.E."/>
            <person name="Cuvelier M.L."/>
            <person name="Derelle E."/>
            <person name="Everett M.V."/>
            <person name="Foulon E."/>
            <person name="Grimwood J."/>
            <person name="Gundlach H."/>
            <person name="Henrissat B."/>
            <person name="Napoli C."/>
            <person name="McDonald S.M."/>
            <person name="Parker M.S."/>
            <person name="Rombauts S."/>
            <person name="Salamov A."/>
            <person name="Von Dassow P."/>
            <person name="Badger J.H."/>
            <person name="Coutinho P.M."/>
            <person name="Demir E."/>
            <person name="Dubchak I."/>
            <person name="Gentemann C."/>
            <person name="Eikrem W."/>
            <person name="Gready J.E."/>
            <person name="John U."/>
            <person name="Lanier W."/>
            <person name="Lindquist E.A."/>
            <person name="Lucas S."/>
            <person name="Mayer K.F."/>
            <person name="Moreau H."/>
            <person name="Not F."/>
            <person name="Otillar R."/>
            <person name="Panaud O."/>
            <person name="Pangilinan J."/>
            <person name="Paulsen I."/>
            <person name="Piegu B."/>
            <person name="Poliakov A."/>
            <person name="Robbens S."/>
            <person name="Schmutz J."/>
            <person name="Toulza E."/>
            <person name="Wyss T."/>
            <person name="Zelensky A."/>
            <person name="Zhou K."/>
            <person name="Armbrust E.V."/>
            <person name="Bhattacharya D."/>
            <person name="Goodenough U.W."/>
            <person name="Van de Peer Y."/>
            <person name="Grigoriev I.V."/>
        </authorList>
    </citation>
    <scope>NUCLEOTIDE SEQUENCE [LARGE SCALE GENOMIC DNA]</scope>
    <source>
        <strain evidence="3">RCC299 / NOUM17</strain>
    </source>
</reference>
<sequence length="217" mass="23477">MGFEIQEPLQPFMGRKERRRSSAGKLFLGDHCDLRNDAEVQKLMAKHGEPPLVLFSCEVLKINRRGEAVPRTLLVCANSIFLLDADARRGARRKIPLRSLASLRMSEMSDNFLAMVCPAEYDLLLVCGRKTELVVVLREAHRCAMVELGMGGGEGRGSRSVDAGGGGRGADVGLRVELSNRFTYKAGANVAKAVTFTRAGDGEVDTEVADIVASSPG</sequence>
<feature type="domain" description="TH1" evidence="1">
    <location>
        <begin position="16"/>
        <end position="217"/>
    </location>
</feature>
<dbReference type="InterPro" id="IPR010926">
    <property type="entry name" value="Myosin_TH1"/>
</dbReference>
<dbReference type="GO" id="GO:0003774">
    <property type="term" value="F:cytoskeletal motor activity"/>
    <property type="evidence" value="ECO:0007669"/>
    <property type="project" value="InterPro"/>
</dbReference>
<accession>C1E5Q2</accession>
<dbReference type="FunCoup" id="C1E5Q2">
    <property type="interactions" value="138"/>
</dbReference>
<dbReference type="AlphaFoldDB" id="C1E5Q2"/>
<organism evidence="2 3">
    <name type="scientific">Micromonas commoda (strain RCC299 / NOUM17 / CCMP2709)</name>
    <name type="common">Picoplanktonic green alga</name>
    <dbReference type="NCBI Taxonomy" id="296587"/>
    <lineage>
        <taxon>Eukaryota</taxon>
        <taxon>Viridiplantae</taxon>
        <taxon>Chlorophyta</taxon>
        <taxon>Mamiellophyceae</taxon>
        <taxon>Mamiellales</taxon>
        <taxon>Mamiellaceae</taxon>
        <taxon>Micromonas</taxon>
    </lineage>
</organism>
<protein>
    <recommendedName>
        <fullName evidence="1">TH1 domain-containing protein</fullName>
    </recommendedName>
</protein>
<dbReference type="GO" id="GO:0016459">
    <property type="term" value="C:myosin complex"/>
    <property type="evidence" value="ECO:0007669"/>
    <property type="project" value="InterPro"/>
</dbReference>
<dbReference type="EMBL" id="CP001326">
    <property type="protein sequence ID" value="ACO63674.1"/>
    <property type="molecule type" value="Genomic_DNA"/>
</dbReference>
<dbReference type="PANTHER" id="PTHR34969">
    <property type="entry name" value="OS01G0621700 PROTEIN"/>
    <property type="match status" value="1"/>
</dbReference>